<keyword evidence="7" id="KW-0862">Zinc</keyword>
<dbReference type="PROSITE" id="PS50089">
    <property type="entry name" value="ZF_RING_2"/>
    <property type="match status" value="1"/>
</dbReference>
<dbReference type="SMART" id="SM00184">
    <property type="entry name" value="RING"/>
    <property type="match status" value="1"/>
</dbReference>
<dbReference type="GO" id="GO:0005634">
    <property type="term" value="C:nucleus"/>
    <property type="evidence" value="ECO:0007669"/>
    <property type="project" value="TreeGrafter"/>
</dbReference>
<evidence type="ECO:0000256" key="6">
    <source>
        <dbReference type="ARBA" id="ARBA00022786"/>
    </source>
</evidence>
<dbReference type="GO" id="GO:0016874">
    <property type="term" value="F:ligase activity"/>
    <property type="evidence" value="ECO:0007669"/>
    <property type="project" value="UniProtKB-KW"/>
</dbReference>
<feature type="region of interest" description="Disordered" evidence="9">
    <location>
        <begin position="106"/>
        <end position="204"/>
    </location>
</feature>
<evidence type="ECO:0000256" key="2">
    <source>
        <dbReference type="ARBA" id="ARBA00012483"/>
    </source>
</evidence>
<dbReference type="InterPro" id="IPR045191">
    <property type="entry name" value="MBR1/2-like"/>
</dbReference>
<dbReference type="EC" id="2.3.2.27" evidence="2"/>
<evidence type="ECO:0000256" key="3">
    <source>
        <dbReference type="ARBA" id="ARBA00022679"/>
    </source>
</evidence>
<keyword evidence="4" id="KW-0479">Metal-binding</keyword>
<keyword evidence="3" id="KW-0808">Transferase</keyword>
<feature type="region of interest" description="Disordered" evidence="9">
    <location>
        <begin position="57"/>
        <end position="88"/>
    </location>
</feature>
<evidence type="ECO:0000256" key="4">
    <source>
        <dbReference type="ARBA" id="ARBA00022723"/>
    </source>
</evidence>
<reference evidence="11" key="1">
    <citation type="submission" date="2014-07" db="EMBL/GenBank/DDBJ databases">
        <title>Identification of a novel salt tolerance gene in wild soybean by whole-genome sequencing.</title>
        <authorList>
            <person name="Lam H.-M."/>
            <person name="Qi X."/>
            <person name="Li M.-W."/>
            <person name="Liu X."/>
            <person name="Xie M."/>
            <person name="Ni M."/>
            <person name="Xu X."/>
        </authorList>
    </citation>
    <scope>NUCLEOTIDE SEQUENCE [LARGE SCALE GENOMIC DNA]</scope>
    <source>
        <tissue evidence="11">Root</tissue>
    </source>
</reference>
<dbReference type="CDD" id="cd16469">
    <property type="entry name" value="RING-H2_RNF24-like"/>
    <property type="match status" value="1"/>
</dbReference>
<sequence>MSQQVYFHSESIHFSGTNICLASGNGISLDCHYVLDVHDSHLDQHLQPYVQAFSANRSSSENARIGPQRYHDTNGSRSGHRFPWRYHDTNGSRSGHRFPYRYHDTNGSRIGHRFPQRYHDTNGSRSGHRFPRRYHDTNGSRSGHRFPQRYHDTNGSRSGHSFPRRYHDTNGSRSGHSFPQRYHNTTGSRSGHRFPPPPPQHHSFHHQVQPAQVIIGHSFNIHPPVTAPSYRLPTNPSHGSSILIHDAFEMGARHPGFAPFAGARIHQSHRGNLHEMITLIHQNLPPVVFFSDDDVALLVDHHTDMHLDTEDMSYEASIPSIDLLELGEQIGNAKSGLPEKTITSQMKTKTYILPTNATNLEEAASEEQETDLCIICQDEYKNKENIGILRCGHEYHADCLRRWLLEKNVCPMCKSVALTPGEKQ</sequence>
<dbReference type="GO" id="GO:0061630">
    <property type="term" value="F:ubiquitin protein ligase activity"/>
    <property type="evidence" value="ECO:0007669"/>
    <property type="project" value="UniProtKB-EC"/>
</dbReference>
<dbReference type="InterPro" id="IPR001841">
    <property type="entry name" value="Znf_RING"/>
</dbReference>
<dbReference type="AlphaFoldDB" id="A0A0B2SAU5"/>
<organism evidence="11">
    <name type="scientific">Glycine soja</name>
    <name type="common">Wild soybean</name>
    <dbReference type="NCBI Taxonomy" id="3848"/>
    <lineage>
        <taxon>Eukaryota</taxon>
        <taxon>Viridiplantae</taxon>
        <taxon>Streptophyta</taxon>
        <taxon>Embryophyta</taxon>
        <taxon>Tracheophyta</taxon>
        <taxon>Spermatophyta</taxon>
        <taxon>Magnoliopsida</taxon>
        <taxon>eudicotyledons</taxon>
        <taxon>Gunneridae</taxon>
        <taxon>Pentapetalae</taxon>
        <taxon>rosids</taxon>
        <taxon>fabids</taxon>
        <taxon>Fabales</taxon>
        <taxon>Fabaceae</taxon>
        <taxon>Papilionoideae</taxon>
        <taxon>50 kb inversion clade</taxon>
        <taxon>NPAAA clade</taxon>
        <taxon>indigoferoid/millettioid clade</taxon>
        <taxon>Phaseoleae</taxon>
        <taxon>Glycine</taxon>
        <taxon>Glycine subgen. Soja</taxon>
    </lineage>
</organism>
<keyword evidence="5 8" id="KW-0863">Zinc-finger</keyword>
<dbReference type="Gene3D" id="3.30.40.10">
    <property type="entry name" value="Zinc/RING finger domain, C3HC4 (zinc finger)"/>
    <property type="match status" value="1"/>
</dbReference>
<comment type="catalytic activity">
    <reaction evidence="1">
        <text>S-ubiquitinyl-[E2 ubiquitin-conjugating enzyme]-L-cysteine + [acceptor protein]-L-lysine = [E2 ubiquitin-conjugating enzyme]-L-cysteine + N(6)-ubiquitinyl-[acceptor protein]-L-lysine.</text>
        <dbReference type="EC" id="2.3.2.27"/>
    </reaction>
</comment>
<accession>A0A0B2SAU5</accession>
<feature type="compositionally biased region" description="Polar residues" evidence="9">
    <location>
        <begin position="171"/>
        <end position="186"/>
    </location>
</feature>
<feature type="domain" description="RING-type" evidence="10">
    <location>
        <begin position="373"/>
        <end position="414"/>
    </location>
</feature>
<dbReference type="EMBL" id="KN645132">
    <property type="protein sequence ID" value="KHN41424.1"/>
    <property type="molecule type" value="Genomic_DNA"/>
</dbReference>
<evidence type="ECO:0000313" key="11">
    <source>
        <dbReference type="EMBL" id="KHN41424.1"/>
    </source>
</evidence>
<dbReference type="PANTHER" id="PTHR22937">
    <property type="entry name" value="E3 UBIQUITIN-PROTEIN LIGASE RNF165"/>
    <property type="match status" value="1"/>
</dbReference>
<gene>
    <name evidence="11" type="ORF">glysoja_043403</name>
</gene>
<evidence type="ECO:0000256" key="1">
    <source>
        <dbReference type="ARBA" id="ARBA00000900"/>
    </source>
</evidence>
<evidence type="ECO:0000256" key="7">
    <source>
        <dbReference type="ARBA" id="ARBA00022833"/>
    </source>
</evidence>
<dbReference type="FunFam" id="3.30.40.10:FF:000615">
    <property type="entry name" value="E3 ubiquitin ligase BIG BROTHER"/>
    <property type="match status" value="1"/>
</dbReference>
<dbReference type="InterPro" id="IPR013083">
    <property type="entry name" value="Znf_RING/FYVE/PHD"/>
</dbReference>
<evidence type="ECO:0000256" key="9">
    <source>
        <dbReference type="SAM" id="MobiDB-lite"/>
    </source>
</evidence>
<evidence type="ECO:0000259" key="10">
    <source>
        <dbReference type="PROSITE" id="PS50089"/>
    </source>
</evidence>
<keyword evidence="6" id="KW-0833">Ubl conjugation pathway</keyword>
<dbReference type="GO" id="GO:0008270">
    <property type="term" value="F:zinc ion binding"/>
    <property type="evidence" value="ECO:0007669"/>
    <property type="project" value="UniProtKB-KW"/>
</dbReference>
<dbReference type="PANTHER" id="PTHR22937:SF222">
    <property type="entry name" value="RING-TYPE E3 UBIQUITIN TRANSFERASE"/>
    <property type="match status" value="1"/>
</dbReference>
<dbReference type="SUPFAM" id="SSF57850">
    <property type="entry name" value="RING/U-box"/>
    <property type="match status" value="1"/>
</dbReference>
<evidence type="ECO:0000256" key="5">
    <source>
        <dbReference type="ARBA" id="ARBA00022771"/>
    </source>
</evidence>
<dbReference type="Proteomes" id="UP000053555">
    <property type="component" value="Unassembled WGS sequence"/>
</dbReference>
<evidence type="ECO:0000256" key="8">
    <source>
        <dbReference type="PROSITE-ProRule" id="PRU00175"/>
    </source>
</evidence>
<keyword evidence="11" id="KW-0436">Ligase</keyword>
<proteinExistence type="predicted"/>
<dbReference type="Pfam" id="PF13639">
    <property type="entry name" value="zf-RING_2"/>
    <property type="match status" value="1"/>
</dbReference>
<protein>
    <recommendedName>
        <fullName evidence="2">RING-type E3 ubiquitin transferase</fullName>
        <ecNumber evidence="2">2.3.2.27</ecNumber>
    </recommendedName>
</protein>
<name>A0A0B2SAU5_GLYSO</name>